<accession>A0A8S1SSJ3</accession>
<name>A0A8S1SSJ3_PAROT</name>
<dbReference type="Proteomes" id="UP000683925">
    <property type="component" value="Unassembled WGS sequence"/>
</dbReference>
<protein>
    <submittedName>
        <fullName evidence="1">Uncharacterized protein</fullName>
    </submittedName>
</protein>
<proteinExistence type="predicted"/>
<organism evidence="1 2">
    <name type="scientific">Paramecium octaurelia</name>
    <dbReference type="NCBI Taxonomy" id="43137"/>
    <lineage>
        <taxon>Eukaryota</taxon>
        <taxon>Sar</taxon>
        <taxon>Alveolata</taxon>
        <taxon>Ciliophora</taxon>
        <taxon>Intramacronucleata</taxon>
        <taxon>Oligohymenophorea</taxon>
        <taxon>Peniculida</taxon>
        <taxon>Parameciidae</taxon>
        <taxon>Paramecium</taxon>
    </lineage>
</organism>
<dbReference type="EMBL" id="CAJJDP010000012">
    <property type="protein sequence ID" value="CAD8142177.1"/>
    <property type="molecule type" value="Genomic_DNA"/>
</dbReference>
<gene>
    <name evidence="1" type="ORF">POCTA_138.1.T0130343</name>
</gene>
<keyword evidence="2" id="KW-1185">Reference proteome</keyword>
<dbReference type="AlphaFoldDB" id="A0A8S1SSJ3"/>
<reference evidence="1" key="1">
    <citation type="submission" date="2021-01" db="EMBL/GenBank/DDBJ databases">
        <authorList>
            <consortium name="Genoscope - CEA"/>
            <person name="William W."/>
        </authorList>
    </citation>
    <scope>NUCLEOTIDE SEQUENCE</scope>
</reference>
<comment type="caution">
    <text evidence="1">The sequence shown here is derived from an EMBL/GenBank/DDBJ whole genome shotgun (WGS) entry which is preliminary data.</text>
</comment>
<sequence length="99" mass="11927">MKMIDQEHLNCIIIRKNKYGYYNKAYIITTFCQSMLCHDKNYCCKTNIQILEPLLRSFYMLIKTIMPISFYIKLLSMNLNTLNFVSMENSQQFKYLENI</sequence>
<evidence type="ECO:0000313" key="1">
    <source>
        <dbReference type="EMBL" id="CAD8142177.1"/>
    </source>
</evidence>
<evidence type="ECO:0000313" key="2">
    <source>
        <dbReference type="Proteomes" id="UP000683925"/>
    </source>
</evidence>